<dbReference type="PANTHER" id="PTHR33570:SF9">
    <property type="entry name" value="BLL4600 PROTEIN"/>
    <property type="match status" value="1"/>
</dbReference>
<dbReference type="Proteomes" id="UP000236745">
    <property type="component" value="Unassembled WGS sequence"/>
</dbReference>
<dbReference type="SUPFAM" id="SSF69118">
    <property type="entry name" value="AhpD-like"/>
    <property type="match status" value="1"/>
</dbReference>
<dbReference type="RefSeq" id="WP_104004086.1">
    <property type="nucleotide sequence ID" value="NZ_FNVQ01000003.1"/>
</dbReference>
<dbReference type="OrthoDB" id="9801400at2"/>
<protein>
    <submittedName>
        <fullName evidence="2">4-carboxymuconolactone decarboxylase</fullName>
    </submittedName>
</protein>
<sequence>MPSFPPEDPLDQIQSLAPEFVEITRDLVFGQVWQETTLSPRERSLITLAALTVLNRVEQQPVHLQRALDNGLSIDEIAAAITHLAFYGGWPSSVSAFTRLAEFKQAKESACP</sequence>
<name>A0A1H6C735_9GAMM</name>
<evidence type="ECO:0000259" key="1">
    <source>
        <dbReference type="Pfam" id="PF02627"/>
    </source>
</evidence>
<dbReference type="InterPro" id="IPR052512">
    <property type="entry name" value="4CMD/NDH-1_regulator"/>
</dbReference>
<dbReference type="InterPro" id="IPR029032">
    <property type="entry name" value="AhpD-like"/>
</dbReference>
<dbReference type="GO" id="GO:0051920">
    <property type="term" value="F:peroxiredoxin activity"/>
    <property type="evidence" value="ECO:0007669"/>
    <property type="project" value="InterPro"/>
</dbReference>
<evidence type="ECO:0000313" key="3">
    <source>
        <dbReference type="Proteomes" id="UP000236745"/>
    </source>
</evidence>
<dbReference type="EMBL" id="FNVQ01000003">
    <property type="protein sequence ID" value="SEG68713.1"/>
    <property type="molecule type" value="Genomic_DNA"/>
</dbReference>
<dbReference type="InterPro" id="IPR003779">
    <property type="entry name" value="CMD-like"/>
</dbReference>
<dbReference type="Gene3D" id="1.20.1290.10">
    <property type="entry name" value="AhpD-like"/>
    <property type="match status" value="1"/>
</dbReference>
<dbReference type="PANTHER" id="PTHR33570">
    <property type="entry name" value="4-CARBOXYMUCONOLACTONE DECARBOXYLASE FAMILY PROTEIN"/>
    <property type="match status" value="1"/>
</dbReference>
<reference evidence="2 3" key="1">
    <citation type="submission" date="2016-10" db="EMBL/GenBank/DDBJ databases">
        <authorList>
            <person name="de Groot N.N."/>
        </authorList>
    </citation>
    <scope>NUCLEOTIDE SEQUENCE [LARGE SCALE GENOMIC DNA]</scope>
    <source>
        <strain evidence="2 3">DSM 22012</strain>
    </source>
</reference>
<feature type="domain" description="Carboxymuconolactone decarboxylase-like" evidence="1">
    <location>
        <begin position="18"/>
        <end position="98"/>
    </location>
</feature>
<accession>A0A1H6C735</accession>
<evidence type="ECO:0000313" key="2">
    <source>
        <dbReference type="EMBL" id="SEG68713.1"/>
    </source>
</evidence>
<dbReference type="Pfam" id="PF02627">
    <property type="entry name" value="CMD"/>
    <property type="match status" value="1"/>
</dbReference>
<dbReference type="AlphaFoldDB" id="A0A1H6C735"/>
<proteinExistence type="predicted"/>
<organism evidence="2 3">
    <name type="scientific">Marinobacterium lutimaris</name>
    <dbReference type="NCBI Taxonomy" id="568106"/>
    <lineage>
        <taxon>Bacteria</taxon>
        <taxon>Pseudomonadati</taxon>
        <taxon>Pseudomonadota</taxon>
        <taxon>Gammaproteobacteria</taxon>
        <taxon>Oceanospirillales</taxon>
        <taxon>Oceanospirillaceae</taxon>
        <taxon>Marinobacterium</taxon>
    </lineage>
</organism>
<keyword evidence="3" id="KW-1185">Reference proteome</keyword>
<gene>
    <name evidence="2" type="ORF">SAMN05444390_103240</name>
</gene>